<dbReference type="InterPro" id="IPR053937">
    <property type="entry name" value="GOST_TM"/>
</dbReference>
<evidence type="ECO:0000313" key="11">
    <source>
        <dbReference type="Proteomes" id="UP000797356"/>
    </source>
</evidence>
<proteinExistence type="predicted"/>
<dbReference type="Proteomes" id="UP000797356">
    <property type="component" value="Chromosome 7"/>
</dbReference>
<dbReference type="OrthoDB" id="29657at2759"/>
<evidence type="ECO:0000256" key="4">
    <source>
        <dbReference type="ARBA" id="ARBA00022989"/>
    </source>
</evidence>
<dbReference type="InterPro" id="IPR009637">
    <property type="entry name" value="GPR107/GPR108-like"/>
</dbReference>
<feature type="transmembrane region" description="Helical" evidence="6">
    <location>
        <begin position="393"/>
        <end position="416"/>
    </location>
</feature>
<feature type="transmembrane region" description="Helical" evidence="6">
    <location>
        <begin position="184"/>
        <end position="204"/>
    </location>
</feature>
<keyword evidence="11" id="KW-1185">Reference proteome</keyword>
<feature type="transmembrane region" description="Helical" evidence="6">
    <location>
        <begin position="249"/>
        <end position="275"/>
    </location>
</feature>
<evidence type="ECO:0000256" key="6">
    <source>
        <dbReference type="SAM" id="Phobius"/>
    </source>
</evidence>
<feature type="transmembrane region" description="Helical" evidence="6">
    <location>
        <begin position="287"/>
        <end position="306"/>
    </location>
</feature>
<feature type="domain" description="GOST seven transmembrane" evidence="8">
    <location>
        <begin position="181"/>
        <end position="422"/>
    </location>
</feature>
<dbReference type="GO" id="GO:0016020">
    <property type="term" value="C:membrane"/>
    <property type="evidence" value="ECO:0007669"/>
    <property type="project" value="UniProtKB-SubCell"/>
</dbReference>
<feature type="signal peptide" evidence="7">
    <location>
        <begin position="1"/>
        <end position="30"/>
    </location>
</feature>
<evidence type="ECO:0000256" key="5">
    <source>
        <dbReference type="ARBA" id="ARBA00023136"/>
    </source>
</evidence>
<comment type="caution">
    <text evidence="10">The sequence shown here is derived from an EMBL/GenBank/DDBJ whole genome shotgun (WGS) entry which is preliminary data.</text>
</comment>
<keyword evidence="3 7" id="KW-0732">Signal</keyword>
<accession>A0A8K0IEX4</accession>
<dbReference type="Pfam" id="PF21904">
    <property type="entry name" value="CAND6-7_N"/>
    <property type="match status" value="1"/>
</dbReference>
<feature type="domain" description="CAND6/7 N-terminal" evidence="9">
    <location>
        <begin position="33"/>
        <end position="164"/>
    </location>
</feature>
<evidence type="ECO:0000256" key="7">
    <source>
        <dbReference type="SAM" id="SignalP"/>
    </source>
</evidence>
<keyword evidence="5 6" id="KW-0472">Membrane</keyword>
<comment type="subcellular location">
    <subcellularLocation>
        <location evidence="1">Membrane</location>
        <topology evidence="1">Multi-pass membrane protein</topology>
    </subcellularLocation>
</comment>
<evidence type="ECO:0000259" key="9">
    <source>
        <dbReference type="Pfam" id="PF21904"/>
    </source>
</evidence>
<feature type="transmembrane region" description="Helical" evidence="6">
    <location>
        <begin position="216"/>
        <end position="237"/>
    </location>
</feature>
<keyword evidence="4 6" id="KW-1133">Transmembrane helix</keyword>
<evidence type="ECO:0000256" key="1">
    <source>
        <dbReference type="ARBA" id="ARBA00004141"/>
    </source>
</evidence>
<dbReference type="GO" id="GO:0005794">
    <property type="term" value="C:Golgi apparatus"/>
    <property type="evidence" value="ECO:0007669"/>
    <property type="project" value="TreeGrafter"/>
</dbReference>
<reference evidence="10" key="1">
    <citation type="journal article" date="2017" name="Gigascience">
        <title>The genome draft of coconut (Cocos nucifera).</title>
        <authorList>
            <person name="Xiao Y."/>
            <person name="Xu P."/>
            <person name="Fan H."/>
            <person name="Baudouin L."/>
            <person name="Xia W."/>
            <person name="Bocs S."/>
            <person name="Xu J."/>
            <person name="Li Q."/>
            <person name="Guo A."/>
            <person name="Zhou L."/>
            <person name="Li J."/>
            <person name="Wu Y."/>
            <person name="Ma Z."/>
            <person name="Armero A."/>
            <person name="Issali A.E."/>
            <person name="Liu N."/>
            <person name="Peng M."/>
            <person name="Yang Y."/>
        </authorList>
    </citation>
    <scope>NUCLEOTIDE SEQUENCE</scope>
    <source>
        <tissue evidence="10">Spear leaf of Hainan Tall coconut</tissue>
    </source>
</reference>
<dbReference type="InterPro" id="IPR054103">
    <property type="entry name" value="CAND6-7_N"/>
</dbReference>
<keyword evidence="2 6" id="KW-0812">Transmembrane</keyword>
<feature type="chain" id="PRO_5035418499" evidence="7">
    <location>
        <begin position="31"/>
        <end position="447"/>
    </location>
</feature>
<evidence type="ECO:0000259" key="8">
    <source>
        <dbReference type="Pfam" id="PF06814"/>
    </source>
</evidence>
<dbReference type="PANTHER" id="PTHR21229">
    <property type="entry name" value="LUNG SEVEN TRANSMEMBRANE RECEPTOR"/>
    <property type="match status" value="1"/>
</dbReference>
<name>A0A8K0IEX4_COCNU</name>
<dbReference type="AlphaFoldDB" id="A0A8K0IEX4"/>
<feature type="transmembrane region" description="Helical" evidence="6">
    <location>
        <begin position="362"/>
        <end position="381"/>
    </location>
</feature>
<dbReference type="EMBL" id="CM017878">
    <property type="protein sequence ID" value="KAG1354796.1"/>
    <property type="molecule type" value="Genomic_DNA"/>
</dbReference>
<sequence>MPPHHPNTPSLHHLLLLLPLLLSTLPLAHSEIKNTKIVADARNLILFEQFGYVHGGHAVVSIKDVSWKPPPDRQKSDVNPTFMGFFLIRRTLFPGIMNESLYTDRFCPLMSHFIVPILTFQHLDAGSSCTRSVEVVNPDEYSLLFCNCQPDVEVTMEVRTEMYNMEEGGDKDYLPAGTTQLPKIYFTFFLVYLVFFVVWVFVCVKKRAAVDKIHMVMGALLLFKGLKLVCAAEDTWYVKRTGTPHGWDVAFYAFGFFKGILLFTVIALIGTGWSFLKPYLQEREKNVLMIVIPLQVIENVASVMIGETGPANIEWITWNQIFLLVDIVCCCAVFFPIVWSIRSLREASKTDGKAARNLQKLTLFKQFYMVVVCYLYFTRIVVSAFDSLLSYQYQWGVMLAEEGASLAFYLFVFYNFRPVERNPYLYIGDEEEEAAAGILEMEEQFEL</sequence>
<evidence type="ECO:0000313" key="10">
    <source>
        <dbReference type="EMBL" id="KAG1354796.1"/>
    </source>
</evidence>
<dbReference type="PANTHER" id="PTHR21229:SF21">
    <property type="entry name" value="OS04G0508600 PROTEIN"/>
    <property type="match status" value="1"/>
</dbReference>
<organism evidence="10 11">
    <name type="scientific">Cocos nucifera</name>
    <name type="common">Coconut palm</name>
    <dbReference type="NCBI Taxonomy" id="13894"/>
    <lineage>
        <taxon>Eukaryota</taxon>
        <taxon>Viridiplantae</taxon>
        <taxon>Streptophyta</taxon>
        <taxon>Embryophyta</taxon>
        <taxon>Tracheophyta</taxon>
        <taxon>Spermatophyta</taxon>
        <taxon>Magnoliopsida</taxon>
        <taxon>Liliopsida</taxon>
        <taxon>Arecaceae</taxon>
        <taxon>Arecoideae</taxon>
        <taxon>Cocoseae</taxon>
        <taxon>Attaleinae</taxon>
        <taxon>Cocos</taxon>
    </lineage>
</organism>
<evidence type="ECO:0000256" key="2">
    <source>
        <dbReference type="ARBA" id="ARBA00022692"/>
    </source>
</evidence>
<evidence type="ECO:0000256" key="3">
    <source>
        <dbReference type="ARBA" id="ARBA00022729"/>
    </source>
</evidence>
<gene>
    <name evidence="10" type="ORF">COCNU_07G009080</name>
</gene>
<dbReference type="Pfam" id="PF06814">
    <property type="entry name" value="GOST_TM"/>
    <property type="match status" value="1"/>
</dbReference>
<reference evidence="10" key="2">
    <citation type="submission" date="2019-07" db="EMBL/GenBank/DDBJ databases">
        <authorList>
            <person name="Yang Y."/>
            <person name="Bocs S."/>
            <person name="Baudouin L."/>
        </authorList>
    </citation>
    <scope>NUCLEOTIDE SEQUENCE</scope>
    <source>
        <tissue evidence="10">Spear leaf of Hainan Tall coconut</tissue>
    </source>
</reference>
<protein>
    <submittedName>
        <fullName evidence="10">Protein GPR107</fullName>
    </submittedName>
</protein>
<feature type="transmembrane region" description="Helical" evidence="6">
    <location>
        <begin position="318"/>
        <end position="341"/>
    </location>
</feature>